<dbReference type="Gene3D" id="1.20.1250.20">
    <property type="entry name" value="MFS general substrate transporter like domains"/>
    <property type="match status" value="1"/>
</dbReference>
<dbReference type="PRINTS" id="PR00171">
    <property type="entry name" value="SUGRTRNSPORT"/>
</dbReference>
<keyword evidence="11" id="KW-1185">Reference proteome</keyword>
<dbReference type="InterPro" id="IPR050360">
    <property type="entry name" value="MFS_Sugar_Transporters"/>
</dbReference>
<evidence type="ECO:0000256" key="7">
    <source>
        <dbReference type="RuleBase" id="RU003346"/>
    </source>
</evidence>
<gene>
    <name evidence="10" type="ORF">N7469_004121</name>
</gene>
<feature type="transmembrane region" description="Helical" evidence="8">
    <location>
        <begin position="165"/>
        <end position="184"/>
    </location>
</feature>
<dbReference type="AlphaFoldDB" id="A0A9W9TQX3"/>
<dbReference type="InterPro" id="IPR020846">
    <property type="entry name" value="MFS_dom"/>
</dbReference>
<name>A0A9W9TQX3_PENCI</name>
<evidence type="ECO:0000256" key="4">
    <source>
        <dbReference type="ARBA" id="ARBA00022692"/>
    </source>
</evidence>
<dbReference type="PANTHER" id="PTHR48022">
    <property type="entry name" value="PLASTIDIC GLUCOSE TRANSPORTER 4"/>
    <property type="match status" value="1"/>
</dbReference>
<evidence type="ECO:0000256" key="6">
    <source>
        <dbReference type="ARBA" id="ARBA00023136"/>
    </source>
</evidence>
<dbReference type="SUPFAM" id="SSF103473">
    <property type="entry name" value="MFS general substrate transporter"/>
    <property type="match status" value="1"/>
</dbReference>
<evidence type="ECO:0000313" key="10">
    <source>
        <dbReference type="EMBL" id="KAJ5234953.1"/>
    </source>
</evidence>
<comment type="subcellular location">
    <subcellularLocation>
        <location evidence="1">Membrane</location>
        <topology evidence="1">Multi-pass membrane protein</topology>
    </subcellularLocation>
</comment>
<evidence type="ECO:0000256" key="3">
    <source>
        <dbReference type="ARBA" id="ARBA00022448"/>
    </source>
</evidence>
<reference evidence="10" key="2">
    <citation type="journal article" date="2023" name="IMA Fungus">
        <title>Comparative genomic study of the Penicillium genus elucidates a diverse pangenome and 15 lateral gene transfer events.</title>
        <authorList>
            <person name="Petersen C."/>
            <person name="Sorensen T."/>
            <person name="Nielsen M.R."/>
            <person name="Sondergaard T.E."/>
            <person name="Sorensen J.L."/>
            <person name="Fitzpatrick D.A."/>
            <person name="Frisvad J.C."/>
            <person name="Nielsen K.L."/>
        </authorList>
    </citation>
    <scope>NUCLEOTIDE SEQUENCE</scope>
    <source>
        <strain evidence="10">IBT 23319</strain>
    </source>
</reference>
<dbReference type="InterPro" id="IPR003663">
    <property type="entry name" value="Sugar/inositol_transpt"/>
</dbReference>
<sequence length="496" mass="54114">MPVTGKCLEGLVILACCCAFILFGYDQGVLSGLVSTSSFLTEFGNPSPGLLGTIVAIYDVGCAIGSIATIWIGDRLGRRRTIFIGGILICLGTALQASAFSVPHMIVGRIITVPIYQAEMSESSQRGAAVMAEVSFVIFGIAFSNWIDFAFVFGGKVHGSAIWRIPIALQAVFPIMTFIILPFIPESPRWLAFKGLDSQVQDCLARLAGGNARPYDEDIEEKARIIINTANSEAEITDSWLDIFKTGEQQNLRRMILGVMTQLIQQFTCINGVVYYGPAIFSQSLGMDAKLAAIVGGCGSICFWIGSILPIFFIERLGRRHVMLHGLFMTVIALAGLTVATAFAQYSAHQRAAGFGALACLLVYQFCYGASWAGVPWVYAPEINSLRMRNRGSAIASAAEWIGAFLVVEVTPSGVANLTWKYYLIWILVSVIGYIFIYVCYPETSGASLEDMDLYFLEQRSWNILHEKSIKASLLGDYRHSASGDESKGVSLQHLE</sequence>
<dbReference type="InterPro" id="IPR036259">
    <property type="entry name" value="MFS_trans_sf"/>
</dbReference>
<evidence type="ECO:0000256" key="8">
    <source>
        <dbReference type="SAM" id="Phobius"/>
    </source>
</evidence>
<evidence type="ECO:0000259" key="9">
    <source>
        <dbReference type="PROSITE" id="PS50850"/>
    </source>
</evidence>
<dbReference type="EMBL" id="JAPQKT010000003">
    <property type="protein sequence ID" value="KAJ5234953.1"/>
    <property type="molecule type" value="Genomic_DNA"/>
</dbReference>
<dbReference type="InterPro" id="IPR005828">
    <property type="entry name" value="MFS_sugar_transport-like"/>
</dbReference>
<keyword evidence="4 8" id="KW-0812">Transmembrane</keyword>
<proteinExistence type="inferred from homology"/>
<evidence type="ECO:0000256" key="5">
    <source>
        <dbReference type="ARBA" id="ARBA00022989"/>
    </source>
</evidence>
<evidence type="ECO:0000256" key="2">
    <source>
        <dbReference type="ARBA" id="ARBA00010992"/>
    </source>
</evidence>
<feature type="transmembrane region" description="Helical" evidence="8">
    <location>
        <begin position="392"/>
        <end position="411"/>
    </location>
</feature>
<dbReference type="GeneID" id="81382208"/>
<dbReference type="RefSeq" id="XP_056502453.1">
    <property type="nucleotide sequence ID" value="XM_056643041.1"/>
</dbReference>
<feature type="transmembrane region" description="Helical" evidence="8">
    <location>
        <begin position="423"/>
        <end position="441"/>
    </location>
</feature>
<dbReference type="OrthoDB" id="6612291at2759"/>
<feature type="domain" description="Major facilitator superfamily (MFS) profile" evidence="9">
    <location>
        <begin position="12"/>
        <end position="445"/>
    </location>
</feature>
<keyword evidence="3 7" id="KW-0813">Transport</keyword>
<feature type="transmembrane region" description="Helical" evidence="8">
    <location>
        <begin position="326"/>
        <end position="346"/>
    </location>
</feature>
<dbReference type="PANTHER" id="PTHR48022:SF28">
    <property type="entry name" value="MAJOR FACILITATOR SUPERFAMILY (MFS) PROFILE DOMAIN-CONTAINING PROTEIN-RELATED"/>
    <property type="match status" value="1"/>
</dbReference>
<accession>A0A9W9TQX3</accession>
<keyword evidence="6 8" id="KW-0472">Membrane</keyword>
<evidence type="ECO:0000256" key="1">
    <source>
        <dbReference type="ARBA" id="ARBA00004141"/>
    </source>
</evidence>
<feature type="transmembrane region" description="Helical" evidence="8">
    <location>
        <begin position="7"/>
        <end position="25"/>
    </location>
</feature>
<dbReference type="GO" id="GO:0005351">
    <property type="term" value="F:carbohydrate:proton symporter activity"/>
    <property type="evidence" value="ECO:0007669"/>
    <property type="project" value="TreeGrafter"/>
</dbReference>
<keyword evidence="10" id="KW-0762">Sugar transport</keyword>
<comment type="caution">
    <text evidence="10">The sequence shown here is derived from an EMBL/GenBank/DDBJ whole genome shotgun (WGS) entry which is preliminary data.</text>
</comment>
<dbReference type="PROSITE" id="PS50850">
    <property type="entry name" value="MFS"/>
    <property type="match status" value="1"/>
</dbReference>
<reference evidence="10" key="1">
    <citation type="submission" date="2022-11" db="EMBL/GenBank/DDBJ databases">
        <authorList>
            <person name="Petersen C."/>
        </authorList>
    </citation>
    <scope>NUCLEOTIDE SEQUENCE</scope>
    <source>
        <strain evidence="10">IBT 23319</strain>
    </source>
</reference>
<comment type="similarity">
    <text evidence="2 7">Belongs to the major facilitator superfamily. Sugar transporter (TC 2.A.1.1) family.</text>
</comment>
<dbReference type="GO" id="GO:0016020">
    <property type="term" value="C:membrane"/>
    <property type="evidence" value="ECO:0007669"/>
    <property type="project" value="UniProtKB-SubCell"/>
</dbReference>
<feature type="transmembrane region" description="Helical" evidence="8">
    <location>
        <begin position="352"/>
        <end position="380"/>
    </location>
</feature>
<dbReference type="NCBIfam" id="TIGR00879">
    <property type="entry name" value="SP"/>
    <property type="match status" value="1"/>
</dbReference>
<organism evidence="10 11">
    <name type="scientific">Penicillium citrinum</name>
    <dbReference type="NCBI Taxonomy" id="5077"/>
    <lineage>
        <taxon>Eukaryota</taxon>
        <taxon>Fungi</taxon>
        <taxon>Dikarya</taxon>
        <taxon>Ascomycota</taxon>
        <taxon>Pezizomycotina</taxon>
        <taxon>Eurotiomycetes</taxon>
        <taxon>Eurotiomycetidae</taxon>
        <taxon>Eurotiales</taxon>
        <taxon>Aspergillaceae</taxon>
        <taxon>Penicillium</taxon>
    </lineage>
</organism>
<protein>
    <submittedName>
        <fullName evidence="10">Sugar transporter STL1</fullName>
    </submittedName>
</protein>
<feature type="transmembrane region" description="Helical" evidence="8">
    <location>
        <begin position="291"/>
        <end position="314"/>
    </location>
</feature>
<keyword evidence="5 8" id="KW-1133">Transmembrane helix</keyword>
<dbReference type="Proteomes" id="UP001147733">
    <property type="component" value="Unassembled WGS sequence"/>
</dbReference>
<feature type="transmembrane region" description="Helical" evidence="8">
    <location>
        <begin position="50"/>
        <end position="71"/>
    </location>
</feature>
<feature type="transmembrane region" description="Helical" evidence="8">
    <location>
        <begin position="127"/>
        <end position="153"/>
    </location>
</feature>
<dbReference type="Pfam" id="PF00083">
    <property type="entry name" value="Sugar_tr"/>
    <property type="match status" value="1"/>
</dbReference>
<evidence type="ECO:0000313" key="11">
    <source>
        <dbReference type="Proteomes" id="UP001147733"/>
    </source>
</evidence>